<dbReference type="KEGG" id="muh:HYN43_007265"/>
<feature type="transmembrane region" description="Helical" evidence="1">
    <location>
        <begin position="114"/>
        <end position="132"/>
    </location>
</feature>
<keyword evidence="1" id="KW-1133">Transmembrane helix</keyword>
<name>A0A494VKV2_9SPHI</name>
<feature type="transmembrane region" description="Helical" evidence="1">
    <location>
        <begin position="15"/>
        <end position="36"/>
    </location>
</feature>
<dbReference type="EMBL" id="CP032869">
    <property type="protein sequence ID" value="AYL95104.1"/>
    <property type="molecule type" value="Genomic_DNA"/>
</dbReference>
<keyword evidence="1" id="KW-0472">Membrane</keyword>
<proteinExistence type="predicted"/>
<reference evidence="2 3" key="1">
    <citation type="submission" date="2018-10" db="EMBL/GenBank/DDBJ databases">
        <title>Genome sequencing of Mucilaginibacter sp. HYN0043.</title>
        <authorList>
            <person name="Kim M."/>
            <person name="Yi H."/>
        </authorList>
    </citation>
    <scope>NUCLEOTIDE SEQUENCE [LARGE SCALE GENOMIC DNA]</scope>
    <source>
        <strain evidence="2 3">HYN0043</strain>
    </source>
</reference>
<dbReference type="Pfam" id="PF14087">
    <property type="entry name" value="DUF4267"/>
    <property type="match status" value="1"/>
</dbReference>
<keyword evidence="3" id="KW-1185">Reference proteome</keyword>
<dbReference type="AlphaFoldDB" id="A0A494VKV2"/>
<keyword evidence="1" id="KW-0812">Transmembrane</keyword>
<gene>
    <name evidence="2" type="ORF">HYN43_007265</name>
</gene>
<dbReference type="OrthoDB" id="2968810at2"/>
<dbReference type="Proteomes" id="UP000270046">
    <property type="component" value="Chromosome"/>
</dbReference>
<protein>
    <submittedName>
        <fullName evidence="2">DUF4267 domain-containing protein</fullName>
    </submittedName>
</protein>
<dbReference type="InterPro" id="IPR025363">
    <property type="entry name" value="DUF4267"/>
</dbReference>
<feature type="transmembrane region" description="Helical" evidence="1">
    <location>
        <begin position="83"/>
        <end position="102"/>
    </location>
</feature>
<sequence length="138" mass="15621">METQIKQHRWGIRSASYWITFILALGIIFIGVRFILQPQVGAVGYGIPFNNEHDNAYGKIKGIRDIFSGIVLLPLLLKRMQNAAAWVFTMTIVVPLGDFFIVLTTNGPKDMEHLLIHGITAFVMIVNSFLLFKNQTQE</sequence>
<evidence type="ECO:0000256" key="1">
    <source>
        <dbReference type="SAM" id="Phobius"/>
    </source>
</evidence>
<feature type="transmembrane region" description="Helical" evidence="1">
    <location>
        <begin position="56"/>
        <end position="76"/>
    </location>
</feature>
<organism evidence="2 3">
    <name type="scientific">Mucilaginibacter celer</name>
    <dbReference type="NCBI Taxonomy" id="2305508"/>
    <lineage>
        <taxon>Bacteria</taxon>
        <taxon>Pseudomonadati</taxon>
        <taxon>Bacteroidota</taxon>
        <taxon>Sphingobacteriia</taxon>
        <taxon>Sphingobacteriales</taxon>
        <taxon>Sphingobacteriaceae</taxon>
        <taxon>Mucilaginibacter</taxon>
    </lineage>
</organism>
<evidence type="ECO:0000313" key="3">
    <source>
        <dbReference type="Proteomes" id="UP000270046"/>
    </source>
</evidence>
<dbReference type="RefSeq" id="WP_119408808.1">
    <property type="nucleotide sequence ID" value="NZ_CP032869.1"/>
</dbReference>
<accession>A0A494VKV2</accession>
<evidence type="ECO:0000313" key="2">
    <source>
        <dbReference type="EMBL" id="AYL95104.1"/>
    </source>
</evidence>